<reference evidence="10 11" key="1">
    <citation type="journal article" date="2017" name="Int. J. Syst. Evol. Microbiol.">
        <title>Ramlibacter monticola sp. nov., isolated from forest soil.</title>
        <authorList>
            <person name="Chaudhary D.K."/>
            <person name="Kim J."/>
        </authorList>
    </citation>
    <scope>NUCLEOTIDE SEQUENCE [LARGE SCALE GENOMIC DNA]</scope>
    <source>
        <strain evidence="10 11">KACC 19175</strain>
    </source>
</reference>
<feature type="domain" description="ABC transmembrane type-1" evidence="9">
    <location>
        <begin position="376"/>
        <end position="568"/>
    </location>
</feature>
<proteinExistence type="inferred from homology"/>
<dbReference type="InterPro" id="IPR035906">
    <property type="entry name" value="MetI-like_sf"/>
</dbReference>
<feature type="transmembrane region" description="Helical" evidence="8">
    <location>
        <begin position="228"/>
        <end position="248"/>
    </location>
</feature>
<feature type="transmembrane region" description="Helical" evidence="8">
    <location>
        <begin position="380"/>
        <end position="401"/>
    </location>
</feature>
<dbReference type="SUPFAM" id="SSF161098">
    <property type="entry name" value="MetI-like"/>
    <property type="match status" value="2"/>
</dbReference>
<evidence type="ECO:0000256" key="4">
    <source>
        <dbReference type="ARBA" id="ARBA00022519"/>
    </source>
</evidence>
<feature type="transmembrane region" description="Helical" evidence="8">
    <location>
        <begin position="80"/>
        <end position="104"/>
    </location>
</feature>
<feature type="transmembrane region" description="Helical" evidence="8">
    <location>
        <begin position="268"/>
        <end position="288"/>
    </location>
</feature>
<evidence type="ECO:0000256" key="3">
    <source>
        <dbReference type="ARBA" id="ARBA00022475"/>
    </source>
</evidence>
<feature type="transmembrane region" description="Helical" evidence="8">
    <location>
        <begin position="442"/>
        <end position="465"/>
    </location>
</feature>
<evidence type="ECO:0000256" key="7">
    <source>
        <dbReference type="ARBA" id="ARBA00023136"/>
    </source>
</evidence>
<dbReference type="Gene3D" id="1.10.3720.10">
    <property type="entry name" value="MetI-like"/>
    <property type="match status" value="2"/>
</dbReference>
<keyword evidence="2 8" id="KW-0813">Transport</keyword>
<feature type="transmembrane region" description="Helical" evidence="8">
    <location>
        <begin position="413"/>
        <end position="436"/>
    </location>
</feature>
<accession>A0A936YWT9</accession>
<dbReference type="RefSeq" id="WP_201672622.1">
    <property type="nucleotide sequence ID" value="NZ_JAEQNE010000001.1"/>
</dbReference>
<feature type="domain" description="ABC transmembrane type-1" evidence="9">
    <location>
        <begin position="81"/>
        <end position="289"/>
    </location>
</feature>
<evidence type="ECO:0000256" key="5">
    <source>
        <dbReference type="ARBA" id="ARBA00022692"/>
    </source>
</evidence>
<keyword evidence="6 8" id="KW-1133">Transmembrane helix</keyword>
<dbReference type="Pfam" id="PF00528">
    <property type="entry name" value="BPD_transp_1"/>
    <property type="match status" value="2"/>
</dbReference>
<evidence type="ECO:0000256" key="8">
    <source>
        <dbReference type="RuleBase" id="RU363032"/>
    </source>
</evidence>
<comment type="subcellular location">
    <subcellularLocation>
        <location evidence="1">Cell inner membrane</location>
        <topology evidence="1">Multi-pass membrane protein</topology>
    </subcellularLocation>
    <subcellularLocation>
        <location evidence="8">Cell membrane</location>
        <topology evidence="8">Multi-pass membrane protein</topology>
    </subcellularLocation>
</comment>
<dbReference type="EMBL" id="JAEQNE010000001">
    <property type="protein sequence ID" value="MBL0390044.1"/>
    <property type="molecule type" value="Genomic_DNA"/>
</dbReference>
<feature type="transmembrane region" description="Helical" evidence="8">
    <location>
        <begin position="31"/>
        <end position="49"/>
    </location>
</feature>
<keyword evidence="11" id="KW-1185">Reference proteome</keyword>
<dbReference type="Proteomes" id="UP000599109">
    <property type="component" value="Unassembled WGS sequence"/>
</dbReference>
<keyword evidence="4" id="KW-0997">Cell inner membrane</keyword>
<sequence length="583" mass="63265">MAYAKTALEEAALPSGGGLAQRWRHWDKTSLVWLAAIAVLVFLVVNPLVRLFAVSFQDANGAFTLANYVGAYGRSRHIEALLNSLVLGVSAGALCLLFGVPMAWALSRTDMPCKGLVWIAILGTFIIPPYLGAVGWILLAGPNAGWLNKVVVALTGADKGPFNIYSMPGLVLVVACYSFPYVFVLTKSALDLVSSEMEDAANILGAGHLRTTFLVTLPLVLPSILGAFILVFLEAIALFGSPALLALPARFHVVTTQLWQFFEFPPKVGLAAAYAMPLLAITILLFWLQRRITHRKGYVSLTGKGGERRSIALGPWRWAVLGWCLLVTTLSFFLPLVVICQAAFAKAWGRGWSLDNLTFRNVYAIVFENALTRTATLHTFLYAGAASLIALVLAMCIAYVTNRNLVNRHVGSALGFLTMAPFVVPGIVLAIGFYAAYTRPPLLLYGTAWILVLAFTTRFLPIAFVNSNAAIRSINPELEEAVRTLGGSRLAAIRHVVLPVLKRSMAGAFILVFIPATRELSTAIFLYSIDTQVLSVLLFDKSDEGNFETLASIGLVLVVITVALILAGFRLMGRDFMLRRTVA</sequence>
<keyword evidence="3" id="KW-1003">Cell membrane</keyword>
<dbReference type="AlphaFoldDB" id="A0A936YWT9"/>
<dbReference type="InterPro" id="IPR000515">
    <property type="entry name" value="MetI-like"/>
</dbReference>
<gene>
    <name evidence="10" type="ORF">JJ685_02700</name>
</gene>
<keyword evidence="5 8" id="KW-0812">Transmembrane</keyword>
<evidence type="ECO:0000256" key="6">
    <source>
        <dbReference type="ARBA" id="ARBA00022989"/>
    </source>
</evidence>
<organism evidence="10 11">
    <name type="scientific">Ramlibacter monticola</name>
    <dbReference type="NCBI Taxonomy" id="1926872"/>
    <lineage>
        <taxon>Bacteria</taxon>
        <taxon>Pseudomonadati</taxon>
        <taxon>Pseudomonadota</taxon>
        <taxon>Betaproteobacteria</taxon>
        <taxon>Burkholderiales</taxon>
        <taxon>Comamonadaceae</taxon>
        <taxon>Ramlibacter</taxon>
    </lineage>
</organism>
<feature type="transmembrane region" description="Helical" evidence="8">
    <location>
        <begin position="116"/>
        <end position="141"/>
    </location>
</feature>
<evidence type="ECO:0000256" key="2">
    <source>
        <dbReference type="ARBA" id="ARBA00022448"/>
    </source>
</evidence>
<protein>
    <submittedName>
        <fullName evidence="10">Iron ABC transporter permease</fullName>
    </submittedName>
</protein>
<feature type="transmembrane region" description="Helical" evidence="8">
    <location>
        <begin position="162"/>
        <end position="183"/>
    </location>
</feature>
<feature type="transmembrane region" description="Helical" evidence="8">
    <location>
        <begin position="508"/>
        <end position="529"/>
    </location>
</feature>
<dbReference type="CDD" id="cd06261">
    <property type="entry name" value="TM_PBP2"/>
    <property type="match status" value="2"/>
</dbReference>
<dbReference type="PANTHER" id="PTHR43357">
    <property type="entry name" value="INNER MEMBRANE ABC TRANSPORTER PERMEASE PROTEIN YDCV"/>
    <property type="match status" value="1"/>
</dbReference>
<evidence type="ECO:0000256" key="1">
    <source>
        <dbReference type="ARBA" id="ARBA00004429"/>
    </source>
</evidence>
<comment type="caution">
    <text evidence="10">The sequence shown here is derived from an EMBL/GenBank/DDBJ whole genome shotgun (WGS) entry which is preliminary data.</text>
</comment>
<dbReference type="GO" id="GO:0005886">
    <property type="term" value="C:plasma membrane"/>
    <property type="evidence" value="ECO:0007669"/>
    <property type="project" value="UniProtKB-SubCell"/>
</dbReference>
<evidence type="ECO:0000259" key="9">
    <source>
        <dbReference type="PROSITE" id="PS50928"/>
    </source>
</evidence>
<feature type="transmembrane region" description="Helical" evidence="8">
    <location>
        <begin position="318"/>
        <end position="344"/>
    </location>
</feature>
<feature type="transmembrane region" description="Helical" evidence="8">
    <location>
        <begin position="549"/>
        <end position="571"/>
    </location>
</feature>
<dbReference type="PROSITE" id="PS50928">
    <property type="entry name" value="ABC_TM1"/>
    <property type="match status" value="2"/>
</dbReference>
<dbReference type="GO" id="GO:0055085">
    <property type="term" value="P:transmembrane transport"/>
    <property type="evidence" value="ECO:0007669"/>
    <property type="project" value="InterPro"/>
</dbReference>
<evidence type="ECO:0000313" key="11">
    <source>
        <dbReference type="Proteomes" id="UP000599109"/>
    </source>
</evidence>
<keyword evidence="7 8" id="KW-0472">Membrane</keyword>
<dbReference type="PANTHER" id="PTHR43357:SF3">
    <property type="entry name" value="FE(3+)-TRANSPORT SYSTEM PERMEASE PROTEIN FBPB 2"/>
    <property type="match status" value="1"/>
</dbReference>
<name>A0A936YWT9_9BURK</name>
<comment type="similarity">
    <text evidence="8">Belongs to the binding-protein-dependent transport system permease family.</text>
</comment>
<evidence type="ECO:0000313" key="10">
    <source>
        <dbReference type="EMBL" id="MBL0390044.1"/>
    </source>
</evidence>